<dbReference type="PANTHER" id="PTHR42685:SF22">
    <property type="entry name" value="CONDITIONED MEDIUM FACTOR RECEPTOR 1"/>
    <property type="match status" value="1"/>
</dbReference>
<evidence type="ECO:0000313" key="3">
    <source>
        <dbReference type="Proteomes" id="UP000294739"/>
    </source>
</evidence>
<dbReference type="AlphaFoldDB" id="A0A4R5CTP0"/>
<feature type="domain" description="FAD-binding" evidence="1">
    <location>
        <begin position="8"/>
        <end position="349"/>
    </location>
</feature>
<dbReference type="Gene3D" id="3.50.50.60">
    <property type="entry name" value="FAD/NAD(P)-binding domain"/>
    <property type="match status" value="1"/>
</dbReference>
<dbReference type="OrthoDB" id="103324at2"/>
<dbReference type="InterPro" id="IPR036188">
    <property type="entry name" value="FAD/NAD-bd_sf"/>
</dbReference>
<dbReference type="InterPro" id="IPR050407">
    <property type="entry name" value="Geranylgeranyl_reductase"/>
</dbReference>
<name>A0A4R5CTP0_9ACTN</name>
<protein>
    <recommendedName>
        <fullName evidence="1">FAD-binding domain-containing protein</fullName>
    </recommendedName>
</protein>
<dbReference type="Pfam" id="PF01494">
    <property type="entry name" value="FAD_binding_3"/>
    <property type="match status" value="1"/>
</dbReference>
<organism evidence="2 3">
    <name type="scientific">Jiangella asiatica</name>
    <dbReference type="NCBI Taxonomy" id="2530372"/>
    <lineage>
        <taxon>Bacteria</taxon>
        <taxon>Bacillati</taxon>
        <taxon>Actinomycetota</taxon>
        <taxon>Actinomycetes</taxon>
        <taxon>Jiangellales</taxon>
        <taxon>Jiangellaceae</taxon>
        <taxon>Jiangella</taxon>
    </lineage>
</organism>
<dbReference type="SUPFAM" id="SSF51905">
    <property type="entry name" value="FAD/NAD(P)-binding domain"/>
    <property type="match status" value="1"/>
</dbReference>
<dbReference type="EMBL" id="SMKZ01000043">
    <property type="protein sequence ID" value="TDE01175.1"/>
    <property type="molecule type" value="Genomic_DNA"/>
</dbReference>
<dbReference type="PRINTS" id="PR00420">
    <property type="entry name" value="RNGMNOXGNASE"/>
</dbReference>
<reference evidence="2 3" key="1">
    <citation type="submission" date="2019-03" db="EMBL/GenBank/DDBJ databases">
        <title>Draft genome sequences of novel Actinobacteria.</title>
        <authorList>
            <person name="Sahin N."/>
            <person name="Ay H."/>
            <person name="Saygin H."/>
        </authorList>
    </citation>
    <scope>NUCLEOTIDE SEQUENCE [LARGE SCALE GENOMIC DNA]</scope>
    <source>
        <strain evidence="2 3">5K138</strain>
    </source>
</reference>
<comment type="caution">
    <text evidence="2">The sequence shown here is derived from an EMBL/GenBank/DDBJ whole genome shotgun (WGS) entry which is preliminary data.</text>
</comment>
<evidence type="ECO:0000313" key="2">
    <source>
        <dbReference type="EMBL" id="TDE01175.1"/>
    </source>
</evidence>
<dbReference type="GO" id="GO:0071949">
    <property type="term" value="F:FAD binding"/>
    <property type="evidence" value="ECO:0007669"/>
    <property type="project" value="InterPro"/>
</dbReference>
<dbReference type="Proteomes" id="UP000294739">
    <property type="component" value="Unassembled WGS sequence"/>
</dbReference>
<gene>
    <name evidence="2" type="ORF">E1269_23720</name>
</gene>
<proteinExistence type="predicted"/>
<dbReference type="RefSeq" id="WP_131899223.1">
    <property type="nucleotide sequence ID" value="NZ_SMKZ01000043.1"/>
</dbReference>
<keyword evidence="3" id="KW-1185">Reference proteome</keyword>
<sequence>MPIYRHRHDVVVVGARAAGAAVGLLLARLGHDVVVVDRAVFPADTLSTHQLARTGVLALHRWGLLPDVLATGAPAIRQVTFTAAAESVTRSVKDKAGVDLLVAPRRYILDSLLADAAAAAGAHVRLGVNIDGVRLDTSGRAVGVYGHDRTGAALEIDARFVIGADGLGSRLARSVGARLVERRHHAGAAQYAYFDGLPWTGIELVAADRALAGVFPTHDGQACVWVCTPTTEARASRRRSSAHADAYTALLSRAAPELAVRLRDGRRTSPVTGMLRMPNMVRQTYGPGWALVGDAAVHRDAVTGYGMSDAYRDAELLAAALHDALSEDLDEQVALAGYQAERDLAFRDVFELTCALATYPPVPEFVEMQKQLGRAIDAQSADMAARPVPGERKLARI</sequence>
<evidence type="ECO:0000259" key="1">
    <source>
        <dbReference type="Pfam" id="PF01494"/>
    </source>
</evidence>
<accession>A0A4R5CTP0</accession>
<dbReference type="InterPro" id="IPR002938">
    <property type="entry name" value="FAD-bd"/>
</dbReference>
<dbReference type="PANTHER" id="PTHR42685">
    <property type="entry name" value="GERANYLGERANYL DIPHOSPHATE REDUCTASE"/>
    <property type="match status" value="1"/>
</dbReference>
<dbReference type="InParanoid" id="A0A4R5CTP0"/>